<evidence type="ECO:0000256" key="1">
    <source>
        <dbReference type="SAM" id="SignalP"/>
    </source>
</evidence>
<reference evidence="2 3" key="1">
    <citation type="submission" date="2016-11" db="EMBL/GenBank/DDBJ databases">
        <authorList>
            <person name="Jaros S."/>
            <person name="Januszkiewicz K."/>
            <person name="Wedrychowicz H."/>
        </authorList>
    </citation>
    <scope>NUCLEOTIDE SEQUENCE [LARGE SCALE GENOMIC DNA]</scope>
    <source>
        <strain evidence="2 3">NF2</strain>
    </source>
</reference>
<feature type="signal peptide" evidence="1">
    <location>
        <begin position="1"/>
        <end position="21"/>
    </location>
</feature>
<evidence type="ECO:0000313" key="2">
    <source>
        <dbReference type="EMBL" id="ASJ56512.1"/>
    </source>
</evidence>
<sequence>MLLGLCFSLGLFTLAASSATATGNLKDTITLNKKDAFVDPESGLLIIPLKKEKNKLVQVNKHENLDDTQNPVVEEMGNTTKTLEPKLDNVRPADYREYWVYTETLRISEYDAIQKVSSGIKCPTPSCSISKTVQTTVSASFSTSASIEKEAIIAGASFTWQYQLTDQSTYQFNLNNGDSGYIGFKPLFNRSAGVNKLYSNWDGYLGVNRNAWGMSPKKTSNGEADGYYVFVFTDY</sequence>
<dbReference type="EMBL" id="CP018145">
    <property type="protein sequence ID" value="ASJ56512.1"/>
    <property type="molecule type" value="Genomic_DNA"/>
</dbReference>
<dbReference type="RefSeq" id="WP_088910088.1">
    <property type="nucleotide sequence ID" value="NZ_CP018145.1"/>
</dbReference>
<gene>
    <name evidence="2" type="ORF">BP422_24880</name>
</gene>
<dbReference type="AlphaFoldDB" id="A0A220MNH1"/>
<name>A0A220MNH1_9BACL</name>
<protein>
    <submittedName>
        <fullName evidence="2">Uncharacterized protein</fullName>
    </submittedName>
</protein>
<organism evidence="2 3">
    <name type="scientific">Brevibacillus formosus</name>
    <dbReference type="NCBI Taxonomy" id="54913"/>
    <lineage>
        <taxon>Bacteria</taxon>
        <taxon>Bacillati</taxon>
        <taxon>Bacillota</taxon>
        <taxon>Bacilli</taxon>
        <taxon>Bacillales</taxon>
        <taxon>Paenibacillaceae</taxon>
        <taxon>Brevibacillus</taxon>
    </lineage>
</organism>
<dbReference type="Proteomes" id="UP000197781">
    <property type="component" value="Chromosome"/>
</dbReference>
<proteinExistence type="predicted"/>
<evidence type="ECO:0000313" key="3">
    <source>
        <dbReference type="Proteomes" id="UP000197781"/>
    </source>
</evidence>
<accession>A0A220MNH1</accession>
<dbReference type="KEGG" id="bfm:BP422_24880"/>
<keyword evidence="1" id="KW-0732">Signal</keyword>
<feature type="chain" id="PRO_5012600838" evidence="1">
    <location>
        <begin position="22"/>
        <end position="235"/>
    </location>
</feature>